<accession>A0A1T4MPQ6</accession>
<evidence type="ECO:0000313" key="1">
    <source>
        <dbReference type="EMBL" id="SJZ68817.1"/>
    </source>
</evidence>
<dbReference type="OrthoDB" id="9939325at2"/>
<gene>
    <name evidence="1" type="ORF">SAMN02745171_00856</name>
</gene>
<keyword evidence="2" id="KW-1185">Reference proteome</keyword>
<proteinExistence type="predicted"/>
<evidence type="ECO:0000313" key="2">
    <source>
        <dbReference type="Proteomes" id="UP000190121"/>
    </source>
</evidence>
<dbReference type="AlphaFoldDB" id="A0A1T4MPQ6"/>
<dbReference type="Proteomes" id="UP000190121">
    <property type="component" value="Unassembled WGS sequence"/>
</dbReference>
<dbReference type="EMBL" id="FUXE01000007">
    <property type="protein sequence ID" value="SJZ68817.1"/>
    <property type="molecule type" value="Genomic_DNA"/>
</dbReference>
<organism evidence="1 2">
    <name type="scientific">Porphyromonas circumdentaria</name>
    <dbReference type="NCBI Taxonomy" id="29524"/>
    <lineage>
        <taxon>Bacteria</taxon>
        <taxon>Pseudomonadati</taxon>
        <taxon>Bacteroidota</taxon>
        <taxon>Bacteroidia</taxon>
        <taxon>Bacteroidales</taxon>
        <taxon>Porphyromonadaceae</taxon>
        <taxon>Porphyromonas</taxon>
    </lineage>
</organism>
<protein>
    <submittedName>
        <fullName evidence="1">Uncharacterized protein</fullName>
    </submittedName>
</protein>
<name>A0A1T4MPQ6_9PORP</name>
<sequence>MWNRVIKSITLPIFVGLMLLFSVGFKSVEVCCACICTQVAPEGCPMERLATESWAGHLFASLPIKEGTMHPEKCLCNGGEDCSDCVPKVEVLHVDSYTLPKDSSESADCPWITLSEVNSPHRILPLVATAITPQRLPTPPAPPEGRHILSYGCVLRI</sequence>
<reference evidence="2" key="1">
    <citation type="submission" date="2017-02" db="EMBL/GenBank/DDBJ databases">
        <authorList>
            <person name="Varghese N."/>
            <person name="Submissions S."/>
        </authorList>
    </citation>
    <scope>NUCLEOTIDE SEQUENCE [LARGE SCALE GENOMIC DNA]</scope>
    <source>
        <strain evidence="2">ATCC 51356</strain>
    </source>
</reference>
<dbReference type="RefSeq" id="WP_078736796.1">
    <property type="nucleotide sequence ID" value="NZ_FUXE01000007.1"/>
</dbReference>